<dbReference type="AlphaFoldDB" id="A0A1B0B3N1"/>
<sequence length="108" mass="12258">MLISLALVCSNKEESLTMCYQRLSGNTNHNNVDQKPTHLPSGHYAHSHRWNEPFFDLTMPKNITSLVGKSAYLGCRVKHLGNKTLRLNEAEFRNIDGMTQKSPELFSP</sequence>
<dbReference type="EMBL" id="JXJN01007915">
    <property type="status" value="NOT_ANNOTATED_CDS"/>
    <property type="molecule type" value="Genomic_DNA"/>
</dbReference>
<proteinExistence type="predicted"/>
<reference evidence="1" key="2">
    <citation type="submission" date="2020-05" db="UniProtKB">
        <authorList>
            <consortium name="EnsemblMetazoa"/>
        </authorList>
    </citation>
    <scope>IDENTIFICATION</scope>
    <source>
        <strain evidence="1">IAEA</strain>
    </source>
</reference>
<organism evidence="1 2">
    <name type="scientific">Glossina palpalis gambiensis</name>
    <dbReference type="NCBI Taxonomy" id="67801"/>
    <lineage>
        <taxon>Eukaryota</taxon>
        <taxon>Metazoa</taxon>
        <taxon>Ecdysozoa</taxon>
        <taxon>Arthropoda</taxon>
        <taxon>Hexapoda</taxon>
        <taxon>Insecta</taxon>
        <taxon>Pterygota</taxon>
        <taxon>Neoptera</taxon>
        <taxon>Endopterygota</taxon>
        <taxon>Diptera</taxon>
        <taxon>Brachycera</taxon>
        <taxon>Muscomorpha</taxon>
        <taxon>Hippoboscoidea</taxon>
        <taxon>Glossinidae</taxon>
        <taxon>Glossina</taxon>
    </lineage>
</organism>
<dbReference type="VEuPathDB" id="VectorBase:GPPI017747"/>
<keyword evidence="2" id="KW-1185">Reference proteome</keyword>
<dbReference type="STRING" id="67801.A0A1B0B3N1"/>
<protein>
    <recommendedName>
        <fullName evidence="3">Ig-like domain-containing protein</fullName>
    </recommendedName>
</protein>
<evidence type="ECO:0000313" key="1">
    <source>
        <dbReference type="EnsemblMetazoa" id="GPPI017747-PA"/>
    </source>
</evidence>
<dbReference type="EnsemblMetazoa" id="GPPI017747-RA">
    <property type="protein sequence ID" value="GPPI017747-PA"/>
    <property type="gene ID" value="GPPI017747"/>
</dbReference>
<evidence type="ECO:0000313" key="2">
    <source>
        <dbReference type="Proteomes" id="UP000092460"/>
    </source>
</evidence>
<reference evidence="2" key="1">
    <citation type="submission" date="2015-01" db="EMBL/GenBank/DDBJ databases">
        <authorList>
            <person name="Aksoy S."/>
            <person name="Warren W."/>
            <person name="Wilson R.K."/>
        </authorList>
    </citation>
    <scope>NUCLEOTIDE SEQUENCE [LARGE SCALE GENOMIC DNA]</scope>
    <source>
        <strain evidence="2">IAEA</strain>
    </source>
</reference>
<evidence type="ECO:0008006" key="3">
    <source>
        <dbReference type="Google" id="ProtNLM"/>
    </source>
</evidence>
<accession>A0A1B0B3N1</accession>
<name>A0A1B0B3N1_9MUSC</name>
<dbReference type="Proteomes" id="UP000092460">
    <property type="component" value="Unassembled WGS sequence"/>
</dbReference>